<keyword evidence="6 11" id="KW-1133">Transmembrane helix</keyword>
<dbReference type="PROSITE" id="PS50026">
    <property type="entry name" value="EGF_3"/>
    <property type="match status" value="2"/>
</dbReference>
<dbReference type="GO" id="GO:0032991">
    <property type="term" value="C:protein-containing complex"/>
    <property type="evidence" value="ECO:0007669"/>
    <property type="project" value="TreeGrafter"/>
</dbReference>
<dbReference type="GO" id="GO:0005509">
    <property type="term" value="F:calcium ion binding"/>
    <property type="evidence" value="ECO:0007669"/>
    <property type="project" value="InterPro"/>
</dbReference>
<dbReference type="SUPFAM" id="SSF57196">
    <property type="entry name" value="EGF/Laminin"/>
    <property type="match status" value="1"/>
</dbReference>
<dbReference type="AlphaFoldDB" id="A0A3P8U7B1"/>
<dbReference type="GO" id="GO:0005886">
    <property type="term" value="C:plasma membrane"/>
    <property type="evidence" value="ECO:0007669"/>
    <property type="project" value="TreeGrafter"/>
</dbReference>
<feature type="domain" description="EGF-like" evidence="12">
    <location>
        <begin position="22"/>
        <end position="55"/>
    </location>
</feature>
<feature type="domain" description="EGF-like" evidence="12">
    <location>
        <begin position="88"/>
        <end position="126"/>
    </location>
</feature>
<evidence type="ECO:0000256" key="7">
    <source>
        <dbReference type="ARBA" id="ARBA00023136"/>
    </source>
</evidence>
<dbReference type="InterPro" id="IPR000742">
    <property type="entry name" value="EGF"/>
</dbReference>
<dbReference type="Pfam" id="PF00008">
    <property type="entry name" value="EGF"/>
    <property type="match status" value="1"/>
</dbReference>
<keyword evidence="8 10" id="KW-1015">Disulfide bond</keyword>
<evidence type="ECO:0000256" key="2">
    <source>
        <dbReference type="ARBA" id="ARBA00022536"/>
    </source>
</evidence>
<protein>
    <recommendedName>
        <fullName evidence="12">EGF-like domain-containing protein</fullName>
    </recommendedName>
</protein>
<dbReference type="PANTHER" id="PTHR24049:SF22">
    <property type="entry name" value="DROSOPHILA CRUMBS HOMOLOG"/>
    <property type="match status" value="1"/>
</dbReference>
<dbReference type="PANTHER" id="PTHR24049">
    <property type="entry name" value="CRUMBS FAMILY MEMBER"/>
    <property type="match status" value="1"/>
</dbReference>
<reference evidence="13 14" key="1">
    <citation type="submission" date="2018-03" db="EMBL/GenBank/DDBJ databases">
        <title>Finding Nemo's genes: A chromosome-scale reference assembly of the genome of the orange clownfish Amphiprion percula.</title>
        <authorList>
            <person name="Lehmann R."/>
        </authorList>
    </citation>
    <scope>NUCLEOTIDE SEQUENCE</scope>
</reference>
<proteinExistence type="predicted"/>
<dbReference type="Pfam" id="PF21700">
    <property type="entry name" value="EGF_DL_JAG"/>
    <property type="match status" value="1"/>
</dbReference>
<evidence type="ECO:0000256" key="6">
    <source>
        <dbReference type="ARBA" id="ARBA00022989"/>
    </source>
</evidence>
<dbReference type="Ensembl" id="ENSAPET00000035329.1">
    <property type="protein sequence ID" value="ENSAPEP00000034435.1"/>
    <property type="gene ID" value="ENSAPEG00000024460.1"/>
</dbReference>
<accession>A0A3P8U7B1</accession>
<evidence type="ECO:0000256" key="8">
    <source>
        <dbReference type="ARBA" id="ARBA00023157"/>
    </source>
</evidence>
<evidence type="ECO:0000256" key="4">
    <source>
        <dbReference type="ARBA" id="ARBA00022729"/>
    </source>
</evidence>
<dbReference type="SMART" id="SM00181">
    <property type="entry name" value="EGF"/>
    <property type="match status" value="3"/>
</dbReference>
<keyword evidence="9" id="KW-0325">Glycoprotein</keyword>
<dbReference type="OMA" id="SHTAKSM"/>
<comment type="subcellular location">
    <subcellularLocation>
        <location evidence="1">Membrane</location>
        <topology evidence="1">Single-pass type I membrane protein</topology>
    </subcellularLocation>
</comment>
<evidence type="ECO:0000313" key="13">
    <source>
        <dbReference type="Ensembl" id="ENSAPEP00000034435.1"/>
    </source>
</evidence>
<name>A0A3P8U7B1_AMPPE</name>
<evidence type="ECO:0000256" key="10">
    <source>
        <dbReference type="PROSITE-ProRule" id="PRU00076"/>
    </source>
</evidence>
<keyword evidence="3 11" id="KW-0812">Transmembrane</keyword>
<dbReference type="InterPro" id="IPR051022">
    <property type="entry name" value="Notch_Cell-Fate_Det"/>
</dbReference>
<feature type="transmembrane region" description="Helical" evidence="11">
    <location>
        <begin position="6"/>
        <end position="26"/>
    </location>
</feature>
<dbReference type="CDD" id="cd00054">
    <property type="entry name" value="EGF_CA"/>
    <property type="match status" value="1"/>
</dbReference>
<evidence type="ECO:0000256" key="5">
    <source>
        <dbReference type="ARBA" id="ARBA00022737"/>
    </source>
</evidence>
<dbReference type="SMART" id="SM00179">
    <property type="entry name" value="EGF_CA"/>
    <property type="match status" value="1"/>
</dbReference>
<reference evidence="13" key="2">
    <citation type="submission" date="2025-08" db="UniProtKB">
        <authorList>
            <consortium name="Ensembl"/>
        </authorList>
    </citation>
    <scope>IDENTIFICATION</scope>
</reference>
<keyword evidence="4" id="KW-0732">Signal</keyword>
<evidence type="ECO:0000256" key="1">
    <source>
        <dbReference type="ARBA" id="ARBA00004479"/>
    </source>
</evidence>
<dbReference type="FunFam" id="2.10.25.10:FF:000018">
    <property type="entry name" value="Delta-like 1"/>
    <property type="match status" value="1"/>
</dbReference>
<keyword evidence="7 11" id="KW-0472">Membrane</keyword>
<dbReference type="PROSITE" id="PS00022">
    <property type="entry name" value="EGF_1"/>
    <property type="match status" value="2"/>
</dbReference>
<organism evidence="13 14">
    <name type="scientific">Amphiprion percula</name>
    <name type="common">Orange clownfish</name>
    <name type="synonym">Lutjanus percula</name>
    <dbReference type="NCBI Taxonomy" id="161767"/>
    <lineage>
        <taxon>Eukaryota</taxon>
        <taxon>Metazoa</taxon>
        <taxon>Chordata</taxon>
        <taxon>Craniata</taxon>
        <taxon>Vertebrata</taxon>
        <taxon>Euteleostomi</taxon>
        <taxon>Actinopterygii</taxon>
        <taxon>Neopterygii</taxon>
        <taxon>Teleostei</taxon>
        <taxon>Neoteleostei</taxon>
        <taxon>Acanthomorphata</taxon>
        <taxon>Ovalentaria</taxon>
        <taxon>Pomacentridae</taxon>
        <taxon>Amphiprion</taxon>
    </lineage>
</organism>
<dbReference type="Gene3D" id="2.10.25.10">
    <property type="entry name" value="Laminin"/>
    <property type="match status" value="2"/>
</dbReference>
<evidence type="ECO:0000259" key="12">
    <source>
        <dbReference type="PROSITE" id="PS50026"/>
    </source>
</evidence>
<keyword evidence="2 10" id="KW-0245">EGF-like domain</keyword>
<evidence type="ECO:0000256" key="3">
    <source>
        <dbReference type="ARBA" id="ARBA00022692"/>
    </source>
</evidence>
<evidence type="ECO:0000313" key="14">
    <source>
        <dbReference type="Proteomes" id="UP000265080"/>
    </source>
</evidence>
<evidence type="ECO:0000256" key="11">
    <source>
        <dbReference type="SAM" id="Phobius"/>
    </source>
</evidence>
<evidence type="ECO:0000256" key="9">
    <source>
        <dbReference type="ARBA" id="ARBA00023180"/>
    </source>
</evidence>
<dbReference type="GO" id="GO:0045197">
    <property type="term" value="P:establishment or maintenance of epithelial cell apical/basal polarity"/>
    <property type="evidence" value="ECO:0007669"/>
    <property type="project" value="TreeGrafter"/>
</dbReference>
<reference evidence="13" key="3">
    <citation type="submission" date="2025-09" db="UniProtKB">
        <authorList>
            <consortium name="Ensembl"/>
        </authorList>
    </citation>
    <scope>IDENTIFICATION</scope>
</reference>
<dbReference type="STRING" id="161767.ENSAPEP00000034435"/>
<dbReference type="GO" id="GO:0007157">
    <property type="term" value="P:heterophilic cell-cell adhesion via plasma membrane cell adhesion molecules"/>
    <property type="evidence" value="ECO:0007669"/>
    <property type="project" value="TreeGrafter"/>
</dbReference>
<keyword evidence="5" id="KW-0677">Repeat</keyword>
<feature type="disulfide bond" evidence="10">
    <location>
        <begin position="45"/>
        <end position="54"/>
    </location>
</feature>
<feature type="disulfide bond" evidence="10">
    <location>
        <begin position="116"/>
        <end position="125"/>
    </location>
</feature>
<comment type="caution">
    <text evidence="10">Lacks conserved residue(s) required for the propagation of feature annotation.</text>
</comment>
<dbReference type="InterPro" id="IPR001881">
    <property type="entry name" value="EGF-like_Ca-bd_dom"/>
</dbReference>
<sequence length="169" mass="19166">ICFSVFVFYTVIALFLFVHFVFTAVCRQGCHQAHGSCTVPGECKCHYGWKGPLCDQCVTFPGCVYGSCTEPWQCVCDVNWGGLLCDKDLNYCGTHQPCKNGGTCTNTEPNEYQCECQEGFRGRNCDIGKFCFTIPNTVCWRCQPRTCSRLFYLSLFAQKPEQQKGERKH</sequence>
<dbReference type="FunFam" id="2.10.25.10:FF:000294">
    <property type="entry name" value="Delta-like protein"/>
    <property type="match status" value="1"/>
</dbReference>
<keyword evidence="14" id="KW-1185">Reference proteome</keyword>
<dbReference type="PROSITE" id="PS01186">
    <property type="entry name" value="EGF_2"/>
    <property type="match status" value="1"/>
</dbReference>
<dbReference type="GeneTree" id="ENSGT00940000166445"/>
<dbReference type="Proteomes" id="UP000265080">
    <property type="component" value="Chromosome 9"/>
</dbReference>